<dbReference type="EMBL" id="JPIU01000040">
    <property type="protein sequence ID" value="KIO43930.1"/>
    <property type="molecule type" value="Genomic_DNA"/>
</dbReference>
<dbReference type="Proteomes" id="UP000031980">
    <property type="component" value="Unassembled WGS sequence"/>
</dbReference>
<evidence type="ECO:0000313" key="2">
    <source>
        <dbReference type="Proteomes" id="UP000031980"/>
    </source>
</evidence>
<evidence type="ECO:0000313" key="1">
    <source>
        <dbReference type="EMBL" id="KIO43930.1"/>
    </source>
</evidence>
<name>A0A0C3R3T9_9PORP</name>
<protein>
    <submittedName>
        <fullName evidence="1">Molecular chaperone DnaJ</fullName>
    </submittedName>
</protein>
<dbReference type="SUPFAM" id="SSF57938">
    <property type="entry name" value="DnaJ/Hsp40 cysteine-rich domain"/>
    <property type="match status" value="1"/>
</dbReference>
<dbReference type="InterPro" id="IPR036410">
    <property type="entry name" value="HSP_DnaJ_Cys-rich_dom_sf"/>
</dbReference>
<sequence length="71" mass="7769">MEKTKNIAPHVMACKRCEGKGRIFYLDQGGAPLSAKCPVCNGSGRVKVQSKVITRIEPFVPGEDDTELMTM</sequence>
<organism evidence="1 2">
    <name type="scientific">Sanguibacteroides justesenii</name>
    <dbReference type="NCBI Taxonomy" id="1547597"/>
    <lineage>
        <taxon>Bacteria</taxon>
        <taxon>Pseudomonadati</taxon>
        <taxon>Bacteroidota</taxon>
        <taxon>Bacteroidia</taxon>
        <taxon>Bacteroidales</taxon>
        <taxon>Porphyromonadaceae</taxon>
        <taxon>Sanguibacteroides</taxon>
    </lineage>
</organism>
<proteinExistence type="predicted"/>
<comment type="caution">
    <text evidence="1">The sequence shown here is derived from an EMBL/GenBank/DDBJ whole genome shotgun (WGS) entry which is preliminary data.</text>
</comment>
<dbReference type="AlphaFoldDB" id="A0A0C3R3T9"/>
<reference evidence="1 2" key="1">
    <citation type="submission" date="2014-07" db="EMBL/GenBank/DDBJ databases">
        <title>Porphyromonadaceae bacterium OUH 308042 = ATCC BAA-2681 = DSM 28342 draft genome.</title>
        <authorList>
            <person name="Sydenham T.V."/>
            <person name="Hasman H."/>
            <person name="Justensen U.S."/>
        </authorList>
    </citation>
    <scope>NUCLEOTIDE SEQUENCE [LARGE SCALE GENOMIC DNA]</scope>
    <source>
        <strain evidence="1 2">OUH 308042</strain>
    </source>
</reference>
<gene>
    <name evidence="1" type="ORF">BA92_11075</name>
</gene>
<accession>A0A0C3R3T9</accession>
<keyword evidence="2" id="KW-1185">Reference proteome</keyword>
<dbReference type="Gene3D" id="6.20.20.10">
    <property type="match status" value="1"/>
</dbReference>